<gene>
    <name evidence="2" type="ORF">NYR97_11575</name>
</gene>
<dbReference type="EMBL" id="CP103836">
    <property type="protein sequence ID" value="WOB47933.1"/>
    <property type="molecule type" value="Genomic_DNA"/>
</dbReference>
<dbReference type="RefSeq" id="WP_316693152.1">
    <property type="nucleotide sequence ID" value="NZ_CP103836.1"/>
</dbReference>
<keyword evidence="3" id="KW-1185">Reference proteome</keyword>
<evidence type="ECO:0000256" key="1">
    <source>
        <dbReference type="SAM" id="Phobius"/>
    </source>
</evidence>
<keyword evidence="1" id="KW-1133">Transmembrane helix</keyword>
<dbReference type="Proteomes" id="UP001302716">
    <property type="component" value="Chromosome"/>
</dbReference>
<evidence type="ECO:0000313" key="3">
    <source>
        <dbReference type="Proteomes" id="UP001302716"/>
    </source>
</evidence>
<feature type="transmembrane region" description="Helical" evidence="1">
    <location>
        <begin position="47"/>
        <end position="67"/>
    </location>
</feature>
<feature type="transmembrane region" description="Helical" evidence="1">
    <location>
        <begin position="143"/>
        <end position="159"/>
    </location>
</feature>
<organism evidence="2 3">
    <name type="scientific">Xanthomonas hydrangeae</name>
    <dbReference type="NCBI Taxonomy" id="2775159"/>
    <lineage>
        <taxon>Bacteria</taxon>
        <taxon>Pseudomonadati</taxon>
        <taxon>Pseudomonadota</taxon>
        <taxon>Gammaproteobacteria</taxon>
        <taxon>Lysobacterales</taxon>
        <taxon>Lysobacteraceae</taxon>
        <taxon>Xanthomonas</taxon>
    </lineage>
</organism>
<evidence type="ECO:0000313" key="2">
    <source>
        <dbReference type="EMBL" id="WOB47933.1"/>
    </source>
</evidence>
<reference evidence="2 3" key="1">
    <citation type="submission" date="2022-08" db="EMBL/GenBank/DDBJ databases">
        <title>Whole genome sequencing-based tracing of a 2022 introduction and outbreak of Xanthomonas hortorum pv. pelargonii.</title>
        <authorList>
            <person name="Iruegas-Bocardo F."/>
            <person name="Weisberg A.K."/>
            <person name="Riutta E.R."/>
            <person name="Kilday K."/>
            <person name="Bonkowski J.C."/>
            <person name="Creswell T."/>
            <person name="Daughtrey M.L."/>
            <person name="Rane K."/>
            <person name="Grunwald N.J."/>
            <person name="Chang J.H."/>
            <person name="Putnam M.L."/>
        </authorList>
    </citation>
    <scope>NUCLEOTIDE SEQUENCE [LARGE SCALE GENOMIC DNA]</scope>
    <source>
        <strain evidence="2 3">22-323</strain>
    </source>
</reference>
<keyword evidence="1" id="KW-0812">Transmembrane</keyword>
<accession>A0AAU0B980</accession>
<protein>
    <submittedName>
        <fullName evidence="2">Uncharacterized protein</fullName>
    </submittedName>
</protein>
<proteinExistence type="predicted"/>
<feature type="transmembrane region" description="Helical" evidence="1">
    <location>
        <begin position="107"/>
        <end position="131"/>
    </location>
</feature>
<name>A0AAU0B980_9XANT</name>
<keyword evidence="1" id="KW-0472">Membrane</keyword>
<sequence length="200" mass="22207">MKAWNRFKRSSPWRVARYFFIGTAAFLPAVIFLRFAQWNGIVSDDRWMLAFQISSPFACVYLLAAALRRSPANRLVLATNLYLLGGGIMSFFHYWPGLAWYGRLREAAVMLLVVVVGVMAILFTRSGFIAVQYGDPQRVRRDSLLLLAAAIAGVAVAYACRGNPFVAVVVPMMLLSLLGHHLRSAYEIHAVALGNVDEPA</sequence>
<feature type="transmembrane region" description="Helical" evidence="1">
    <location>
        <begin position="74"/>
        <end position="95"/>
    </location>
</feature>
<dbReference type="AlphaFoldDB" id="A0AAU0B980"/>
<feature type="transmembrane region" description="Helical" evidence="1">
    <location>
        <begin position="15"/>
        <end position="35"/>
    </location>
</feature>